<keyword evidence="2" id="KW-0813">Transport</keyword>
<dbReference type="GO" id="GO:0005524">
    <property type="term" value="F:ATP binding"/>
    <property type="evidence" value="ECO:0007669"/>
    <property type="project" value="UniProtKB-KW"/>
</dbReference>
<protein>
    <recommendedName>
        <fullName evidence="14">ABC transporter domain-containing protein</fullName>
    </recommendedName>
</protein>
<dbReference type="InterPro" id="IPR039421">
    <property type="entry name" value="Type_1_exporter"/>
</dbReference>
<evidence type="ECO:0000259" key="11">
    <source>
        <dbReference type="PROSITE" id="PS50929"/>
    </source>
</evidence>
<dbReference type="InterPro" id="IPR027417">
    <property type="entry name" value="P-loop_NTPase"/>
</dbReference>
<evidence type="ECO:0000259" key="10">
    <source>
        <dbReference type="PROSITE" id="PS50893"/>
    </source>
</evidence>
<feature type="transmembrane region" description="Helical" evidence="9">
    <location>
        <begin position="34"/>
        <end position="54"/>
    </location>
</feature>
<evidence type="ECO:0000313" key="12">
    <source>
        <dbReference type="EMBL" id="PIU36156.1"/>
    </source>
</evidence>
<accession>A0A2M6YRZ2</accession>
<dbReference type="Pfam" id="PF00005">
    <property type="entry name" value="ABC_tran"/>
    <property type="match status" value="1"/>
</dbReference>
<name>A0A2M6YRZ2_9BACT</name>
<dbReference type="EMBL" id="PEWZ01000034">
    <property type="protein sequence ID" value="PIU36156.1"/>
    <property type="molecule type" value="Genomic_DNA"/>
</dbReference>
<dbReference type="PANTHER" id="PTHR43394">
    <property type="entry name" value="ATP-DEPENDENT PERMEASE MDL1, MITOCHONDRIAL"/>
    <property type="match status" value="1"/>
</dbReference>
<dbReference type="InterPro" id="IPR017871">
    <property type="entry name" value="ABC_transporter-like_CS"/>
</dbReference>
<dbReference type="PROSITE" id="PS50929">
    <property type="entry name" value="ABC_TM1F"/>
    <property type="match status" value="1"/>
</dbReference>
<evidence type="ECO:0000256" key="4">
    <source>
        <dbReference type="ARBA" id="ARBA00022692"/>
    </source>
</evidence>
<dbReference type="GO" id="GO:0016887">
    <property type="term" value="F:ATP hydrolysis activity"/>
    <property type="evidence" value="ECO:0007669"/>
    <property type="project" value="InterPro"/>
</dbReference>
<comment type="caution">
    <text evidence="12">The sequence shown here is derived from an EMBL/GenBank/DDBJ whole genome shotgun (WGS) entry which is preliminary data.</text>
</comment>
<dbReference type="FunFam" id="3.40.50.300:FF:000221">
    <property type="entry name" value="Multidrug ABC transporter ATP-binding protein"/>
    <property type="match status" value="1"/>
</dbReference>
<feature type="domain" description="ABC transmembrane type-1" evidence="11">
    <location>
        <begin position="38"/>
        <end position="321"/>
    </location>
</feature>
<proteinExistence type="predicted"/>
<dbReference type="InterPro" id="IPR003439">
    <property type="entry name" value="ABC_transporter-like_ATP-bd"/>
</dbReference>
<keyword evidence="5" id="KW-0547">Nucleotide-binding</keyword>
<dbReference type="PANTHER" id="PTHR43394:SF1">
    <property type="entry name" value="ATP-BINDING CASSETTE SUB-FAMILY B MEMBER 10, MITOCHONDRIAL"/>
    <property type="match status" value="1"/>
</dbReference>
<keyword evidence="3" id="KW-1003">Cell membrane</keyword>
<dbReference type="InterPro" id="IPR036640">
    <property type="entry name" value="ABC1_TM_sf"/>
</dbReference>
<evidence type="ECO:0000256" key="6">
    <source>
        <dbReference type="ARBA" id="ARBA00022840"/>
    </source>
</evidence>
<sequence>MTNKNKFFSAAKDVLFNLRRLLSIAWRTDKNLTFGYYGSAGLSAFFPIITAYVYKLLIDNIVTNQGIKPTIPFVIIAILGARYFASLCWDFVSWILKETYFDYLLRYKIQNKLNRLFCQKLYSIDIQHLEDPKIQDLITKAKDTLTWRPPDFLRAFSYLFTNLVSYVSSFILLARYGWYLPFVISLFGIPRLYLRAKQGALQWSIWGSGAPEVRKLWYLQWLLTQRESIVESRIFQSGKTLIEKYKKIQEELFEKNRKPVKSYMKMASLPQFFEMSALFTFAYLRIPMVLSGQMTIGDFSFFIDMLSRVTEAVSGMVQNLGWMYENNLYVNHFFDVLGLKKIIKESDNPIKIPNKPSPPIVEFKDVSFAYPGTKKKVLKNLSFKIDSGQNVAIVGKNGAGKTTVVKLLCRFYDVGSGEILINGINIKDIDLSSWYKQMGTLFQDFVHYDFTIRENITLGTTDYSDEGKLKEAAEKSGSMEFIEKFSTKFDQQLGKQFEGGVDLSQGQWQKIAIARAFYESAPVLILDEPTSAIDAEAEYKIFNNLHTSYKDKSLLFISHRFSTVRNADKIIVLDGGKIIEEGSHQDLISKGGRYSKLFKLQAEAYQ</sequence>
<comment type="subcellular location">
    <subcellularLocation>
        <location evidence="1">Cell membrane</location>
        <topology evidence="1">Multi-pass membrane protein</topology>
    </subcellularLocation>
</comment>
<feature type="transmembrane region" description="Helical" evidence="9">
    <location>
        <begin position="152"/>
        <end position="172"/>
    </location>
</feature>
<keyword evidence="6" id="KW-0067">ATP-binding</keyword>
<evidence type="ECO:0000256" key="9">
    <source>
        <dbReference type="SAM" id="Phobius"/>
    </source>
</evidence>
<dbReference type="GO" id="GO:0015421">
    <property type="term" value="F:ABC-type oligopeptide transporter activity"/>
    <property type="evidence" value="ECO:0007669"/>
    <property type="project" value="TreeGrafter"/>
</dbReference>
<evidence type="ECO:0000256" key="8">
    <source>
        <dbReference type="ARBA" id="ARBA00023136"/>
    </source>
</evidence>
<evidence type="ECO:0000313" key="13">
    <source>
        <dbReference type="Proteomes" id="UP000229502"/>
    </source>
</evidence>
<dbReference type="Proteomes" id="UP000229502">
    <property type="component" value="Unassembled WGS sequence"/>
</dbReference>
<evidence type="ECO:0000256" key="1">
    <source>
        <dbReference type="ARBA" id="ARBA00004651"/>
    </source>
</evidence>
<keyword evidence="8 9" id="KW-0472">Membrane</keyword>
<evidence type="ECO:0008006" key="14">
    <source>
        <dbReference type="Google" id="ProtNLM"/>
    </source>
</evidence>
<dbReference type="PROSITE" id="PS00211">
    <property type="entry name" value="ABC_TRANSPORTER_1"/>
    <property type="match status" value="1"/>
</dbReference>
<evidence type="ECO:0000256" key="5">
    <source>
        <dbReference type="ARBA" id="ARBA00022741"/>
    </source>
</evidence>
<dbReference type="SUPFAM" id="SSF90123">
    <property type="entry name" value="ABC transporter transmembrane region"/>
    <property type="match status" value="1"/>
</dbReference>
<keyword evidence="4 9" id="KW-0812">Transmembrane</keyword>
<keyword evidence="7 9" id="KW-1133">Transmembrane helix</keyword>
<evidence type="ECO:0000256" key="3">
    <source>
        <dbReference type="ARBA" id="ARBA00022475"/>
    </source>
</evidence>
<dbReference type="SUPFAM" id="SSF52540">
    <property type="entry name" value="P-loop containing nucleoside triphosphate hydrolases"/>
    <property type="match status" value="1"/>
</dbReference>
<feature type="transmembrane region" description="Helical" evidence="9">
    <location>
        <begin position="74"/>
        <end position="96"/>
    </location>
</feature>
<dbReference type="AlphaFoldDB" id="A0A2M6YRZ2"/>
<feature type="domain" description="ABC transporter" evidence="10">
    <location>
        <begin position="361"/>
        <end position="600"/>
    </location>
</feature>
<gene>
    <name evidence="12" type="ORF">COT03_00630</name>
</gene>
<dbReference type="Gene3D" id="3.40.50.300">
    <property type="entry name" value="P-loop containing nucleotide triphosphate hydrolases"/>
    <property type="match status" value="1"/>
</dbReference>
<dbReference type="InterPro" id="IPR011527">
    <property type="entry name" value="ABC1_TM_dom"/>
</dbReference>
<dbReference type="PROSITE" id="PS50893">
    <property type="entry name" value="ABC_TRANSPORTER_2"/>
    <property type="match status" value="1"/>
</dbReference>
<dbReference type="Gene3D" id="1.20.1560.10">
    <property type="entry name" value="ABC transporter type 1, transmembrane domain"/>
    <property type="match status" value="1"/>
</dbReference>
<organism evidence="12 13">
    <name type="scientific">Candidatus Shapirobacteria bacterium CG07_land_8_20_14_0_80_39_18</name>
    <dbReference type="NCBI Taxonomy" id="1974882"/>
    <lineage>
        <taxon>Bacteria</taxon>
        <taxon>Candidatus Shapironibacteriota</taxon>
    </lineage>
</organism>
<dbReference type="GO" id="GO:0005886">
    <property type="term" value="C:plasma membrane"/>
    <property type="evidence" value="ECO:0007669"/>
    <property type="project" value="UniProtKB-SubCell"/>
</dbReference>
<evidence type="ECO:0000256" key="7">
    <source>
        <dbReference type="ARBA" id="ARBA00022989"/>
    </source>
</evidence>
<reference evidence="13" key="1">
    <citation type="submission" date="2017-09" db="EMBL/GenBank/DDBJ databases">
        <title>Depth-based differentiation of microbial function through sediment-hosted aquifers and enrichment of novel symbionts in the deep terrestrial subsurface.</title>
        <authorList>
            <person name="Probst A.J."/>
            <person name="Ladd B."/>
            <person name="Jarett J.K."/>
            <person name="Geller-Mcgrath D.E."/>
            <person name="Sieber C.M.K."/>
            <person name="Emerson J.B."/>
            <person name="Anantharaman K."/>
            <person name="Thomas B.C."/>
            <person name="Malmstrom R."/>
            <person name="Stieglmeier M."/>
            <person name="Klingl A."/>
            <person name="Woyke T."/>
            <person name="Ryan C.M."/>
            <person name="Banfield J.F."/>
        </authorList>
    </citation>
    <scope>NUCLEOTIDE SEQUENCE [LARGE SCALE GENOMIC DNA]</scope>
</reference>
<dbReference type="InterPro" id="IPR003593">
    <property type="entry name" value="AAA+_ATPase"/>
</dbReference>
<dbReference type="SMART" id="SM00382">
    <property type="entry name" value="AAA"/>
    <property type="match status" value="1"/>
</dbReference>
<evidence type="ECO:0000256" key="2">
    <source>
        <dbReference type="ARBA" id="ARBA00022448"/>
    </source>
</evidence>